<dbReference type="EMBL" id="CP063231">
    <property type="protein sequence ID" value="URL60063.1"/>
    <property type="molecule type" value="Genomic_DNA"/>
</dbReference>
<feature type="region of interest" description="Disordered" evidence="1">
    <location>
        <begin position="358"/>
        <end position="393"/>
    </location>
</feature>
<evidence type="ECO:0008006" key="4">
    <source>
        <dbReference type="Google" id="ProtNLM"/>
    </source>
</evidence>
<dbReference type="Proteomes" id="UP001056681">
    <property type="component" value="Chromosome"/>
</dbReference>
<sequence>MPQDRTPDAVLPDPLVFASDVLAPVPEGMAPDHLLLAQVRNIEIPLTVSCPKSAINKDVLQLLVDDTNVGDEILLDPYLDGIVPVSLPASVRSEGPHAINYKVIYRSGGHGEDFGPPGQQFIADYTAPGGALLPSLLFDDEVIADGVTPDKLSVAPGGGQYLASMVAPYFQQAWGDQIQALLDENPVGTPLEVPQDVGPRLQLPFPLAALEAAGDGDHRFSYRVTDRAGNESAPSMAVVLSVRLSDAIPDLLPPVVPGAADGLVTDSDARIHGGVTVEIPANAAIQTGDTIVWSWNARLSPPIPVTQNGQDPLLTVTAPYADVYDDWLSGSGDNNRTVLALVGYTVFRDDNDIGSPAQLTRAPVNLSTPGGKDPDPATPVHESIQPPSVQSAAGGPVNVIPADAIDEDATAIIPGMTAGTPSAPAFLPGDSVQLFWDGVAVDAPFIVTTAGDDVQRTVPKEVLTTYGPGTWMVRYVATRKLAMPPFENAARSPDQAVQILDVADIPGGGDPLRAAKWLEGPAGVGIPDQIDYEKAVSDGGTPLRVYAYDNIKVGDTLHMVFQGYDKTTPGVDPIDGSRLELTHTVTAADLVPRQDDSVSPPEMARFIDVTIPTETLLLIPFGSATFDYAATNDAGSAPATQAWIYVATRQ</sequence>
<protein>
    <recommendedName>
        <fullName evidence="4">Ig-like domain-containing protein</fullName>
    </recommendedName>
</protein>
<reference evidence="2" key="1">
    <citation type="submission" date="2020-10" db="EMBL/GenBank/DDBJ databases">
        <title>Whole-genome sequence of Luteibacter sp. EIF3.</title>
        <authorList>
            <person name="Friedrich I."/>
            <person name="Hertel R."/>
            <person name="Daniel R."/>
        </authorList>
    </citation>
    <scope>NUCLEOTIDE SEQUENCE</scope>
    <source>
        <strain evidence="2">EIF3</strain>
    </source>
</reference>
<gene>
    <name evidence="2" type="ORF">IM816_08270</name>
</gene>
<proteinExistence type="predicted"/>
<name>A0ABY4T582_9GAMM</name>
<accession>A0ABY4T582</accession>
<evidence type="ECO:0000313" key="3">
    <source>
        <dbReference type="Proteomes" id="UP001056681"/>
    </source>
</evidence>
<dbReference type="RefSeq" id="WP_250340514.1">
    <property type="nucleotide sequence ID" value="NZ_CP063231.1"/>
</dbReference>
<keyword evidence="3" id="KW-1185">Reference proteome</keyword>
<evidence type="ECO:0000256" key="1">
    <source>
        <dbReference type="SAM" id="MobiDB-lite"/>
    </source>
</evidence>
<organism evidence="2 3">
    <name type="scientific">Luteibacter flocculans</name>
    <dbReference type="NCBI Taxonomy" id="2780091"/>
    <lineage>
        <taxon>Bacteria</taxon>
        <taxon>Pseudomonadati</taxon>
        <taxon>Pseudomonadota</taxon>
        <taxon>Gammaproteobacteria</taxon>
        <taxon>Lysobacterales</taxon>
        <taxon>Rhodanobacteraceae</taxon>
        <taxon>Luteibacter</taxon>
    </lineage>
</organism>
<evidence type="ECO:0000313" key="2">
    <source>
        <dbReference type="EMBL" id="URL60063.1"/>
    </source>
</evidence>